<dbReference type="EMBL" id="LGPB01000026">
    <property type="protein sequence ID" value="KRG16817.1"/>
    <property type="molecule type" value="Genomic_DNA"/>
</dbReference>
<proteinExistence type="predicted"/>
<protein>
    <recommendedName>
        <fullName evidence="3">DNA-binding protein</fullName>
    </recommendedName>
</protein>
<dbReference type="Proteomes" id="UP000053881">
    <property type="component" value="Unassembled WGS sequence"/>
</dbReference>
<accession>A0A0Q9YJX2</accession>
<evidence type="ECO:0000313" key="2">
    <source>
        <dbReference type="Proteomes" id="UP000053881"/>
    </source>
</evidence>
<gene>
    <name evidence="1" type="ORF">ACA29_02740</name>
</gene>
<name>A0A0Q9YJX2_9BACI</name>
<dbReference type="AlphaFoldDB" id="A0A0Q9YJX2"/>
<sequence>MSSVLEQLKTEVLKEELKLLFQEAYDLGVKESRIQHTYPHLLTKKDLAEIFQVKDSTVNKIVGIKGFPKSNFVTARYPRDEVFKWMRTNSDQCLNL</sequence>
<reference evidence="1 2" key="1">
    <citation type="submission" date="2015-06" db="EMBL/GenBank/DDBJ databases">
        <title>Genome sequencing project of Bacillus galactosidilyticus PL133.</title>
        <authorList>
            <person name="Gaiero J."/>
            <person name="Nicol R."/>
            <person name="Habash M."/>
        </authorList>
    </citation>
    <scope>NUCLEOTIDE SEQUENCE [LARGE SCALE GENOMIC DNA]</scope>
    <source>
        <strain evidence="1 2">PL133</strain>
    </source>
</reference>
<evidence type="ECO:0008006" key="3">
    <source>
        <dbReference type="Google" id="ProtNLM"/>
    </source>
</evidence>
<organism evidence="1 2">
    <name type="scientific">Lederbergia galactosidilytica</name>
    <dbReference type="NCBI Taxonomy" id="217031"/>
    <lineage>
        <taxon>Bacteria</taxon>
        <taxon>Bacillati</taxon>
        <taxon>Bacillota</taxon>
        <taxon>Bacilli</taxon>
        <taxon>Bacillales</taxon>
        <taxon>Bacillaceae</taxon>
        <taxon>Lederbergia</taxon>
    </lineage>
</organism>
<evidence type="ECO:0000313" key="1">
    <source>
        <dbReference type="EMBL" id="KRG16817.1"/>
    </source>
</evidence>
<dbReference type="PATRIC" id="fig|217031.4.peg.930"/>
<comment type="caution">
    <text evidence="1">The sequence shown here is derived from an EMBL/GenBank/DDBJ whole genome shotgun (WGS) entry which is preliminary data.</text>
</comment>